<reference evidence="9 10" key="1">
    <citation type="submission" date="2009-10" db="EMBL/GenBank/DDBJ databases">
        <title>Complete sequence of chromosome of Ammonifex degensii KC4.</title>
        <authorList>
            <consortium name="US DOE Joint Genome Institute"/>
            <person name="Kerfeld C."/>
            <person name="Goodner B."/>
            <person name="Huber H."/>
            <person name="Stetter K."/>
            <person name="Lucas S."/>
            <person name="Copeland A."/>
            <person name="Lapidus A."/>
            <person name="Glavina del Rio T."/>
            <person name="Dalin E."/>
            <person name="Tice H."/>
            <person name="Bruce D."/>
            <person name="Goodwin L."/>
            <person name="Pitluck S."/>
            <person name="Saunders E."/>
            <person name="Brettin T."/>
            <person name="Detter J.C."/>
            <person name="Han C."/>
            <person name="Larimer F."/>
            <person name="Land M."/>
            <person name="Hauser L."/>
            <person name="Kyrpides N."/>
            <person name="Ovchinnikova G."/>
            <person name="Richardson P."/>
        </authorList>
    </citation>
    <scope>NUCLEOTIDE SEQUENCE [LARGE SCALE GENOMIC DNA]</scope>
    <source>
        <strain evidence="10">DSM 10501 / KC4</strain>
    </source>
</reference>
<dbReference type="PANTHER" id="PTHR30625:SF3">
    <property type="entry name" value="TOL-PAL SYSTEM PROTEIN TOLQ"/>
    <property type="match status" value="1"/>
</dbReference>
<evidence type="ECO:0000313" key="10">
    <source>
        <dbReference type="Proteomes" id="UP000002620"/>
    </source>
</evidence>
<dbReference type="STRING" id="429009.Adeg_1640"/>
<dbReference type="Pfam" id="PF01618">
    <property type="entry name" value="MotA_ExbB"/>
    <property type="match status" value="1"/>
</dbReference>
<dbReference type="EMBL" id="CP001785">
    <property type="protein sequence ID" value="ACX52734.1"/>
    <property type="molecule type" value="Genomic_DNA"/>
</dbReference>
<comment type="subcellular location">
    <subcellularLocation>
        <location evidence="1">Cell membrane</location>
        <topology evidence="1">Multi-pass membrane protein</topology>
    </subcellularLocation>
    <subcellularLocation>
        <location evidence="6">Membrane</location>
        <topology evidence="6">Multi-pass membrane protein</topology>
    </subcellularLocation>
</comment>
<evidence type="ECO:0000256" key="4">
    <source>
        <dbReference type="ARBA" id="ARBA00022989"/>
    </source>
</evidence>
<dbReference type="RefSeq" id="WP_015739611.1">
    <property type="nucleotide sequence ID" value="NC_013385.1"/>
</dbReference>
<keyword evidence="6" id="KW-0813">Transport</keyword>
<feature type="domain" description="MotA/TolQ/ExbB proton channel" evidence="8">
    <location>
        <begin position="89"/>
        <end position="202"/>
    </location>
</feature>
<dbReference type="GO" id="GO:0005886">
    <property type="term" value="C:plasma membrane"/>
    <property type="evidence" value="ECO:0007669"/>
    <property type="project" value="UniProtKB-SubCell"/>
</dbReference>
<keyword evidence="10" id="KW-1185">Reference proteome</keyword>
<keyword evidence="6" id="KW-0653">Protein transport</keyword>
<dbReference type="PANTHER" id="PTHR30625">
    <property type="entry name" value="PROTEIN TOLQ"/>
    <property type="match status" value="1"/>
</dbReference>
<keyword evidence="2" id="KW-1003">Cell membrane</keyword>
<evidence type="ECO:0000256" key="2">
    <source>
        <dbReference type="ARBA" id="ARBA00022475"/>
    </source>
</evidence>
<evidence type="ECO:0000256" key="5">
    <source>
        <dbReference type="ARBA" id="ARBA00023136"/>
    </source>
</evidence>
<evidence type="ECO:0000313" key="9">
    <source>
        <dbReference type="EMBL" id="ACX52734.1"/>
    </source>
</evidence>
<dbReference type="InterPro" id="IPR050790">
    <property type="entry name" value="ExbB/TolQ_transport"/>
</dbReference>
<dbReference type="eggNOG" id="COG0811">
    <property type="taxonomic scope" value="Bacteria"/>
</dbReference>
<comment type="similarity">
    <text evidence="6">Belongs to the exbB/tolQ family.</text>
</comment>
<evidence type="ECO:0000256" key="6">
    <source>
        <dbReference type="RuleBase" id="RU004057"/>
    </source>
</evidence>
<accession>C9R8V5</accession>
<dbReference type="InterPro" id="IPR002898">
    <property type="entry name" value="MotA_ExbB_proton_chnl"/>
</dbReference>
<protein>
    <submittedName>
        <fullName evidence="9">MotA/TolQ/ExbB proton channel</fullName>
    </submittedName>
</protein>
<gene>
    <name evidence="9" type="ordered locus">Adeg_1640</name>
</gene>
<dbReference type="HOGENOM" id="CLU_088835_0_0_9"/>
<sequence>MDSVSLKFLRELMHVFSYSLLAPTIAVLLFFIVFSVAELGSLVVECLRERHGRKIIVNIADLLQQFRKERDPEKIKNLVSQSELTRRQKNALNELLAHHDLPVASLQALARQLLTKEELHYAKITGRTDTVARLGPMLGLMATLIPLGPGLIALSQGNIQKLAESLLTAFDATVIGLAAAAIAFVISQVRKRWYEDYLSTLETIMESLLEVLAGEGKVTEHKEVATGSRGR</sequence>
<keyword evidence="5 7" id="KW-0472">Membrane</keyword>
<proteinExistence type="inferred from homology"/>
<evidence type="ECO:0000256" key="3">
    <source>
        <dbReference type="ARBA" id="ARBA00022692"/>
    </source>
</evidence>
<organism evidence="9 10">
    <name type="scientific">Ammonifex degensii (strain DSM 10501 / KC4)</name>
    <dbReference type="NCBI Taxonomy" id="429009"/>
    <lineage>
        <taxon>Bacteria</taxon>
        <taxon>Bacillati</taxon>
        <taxon>Bacillota</taxon>
        <taxon>Clostridia</taxon>
        <taxon>Thermoanaerobacterales</taxon>
        <taxon>Thermoanaerobacteraceae</taxon>
        <taxon>Ammonifex</taxon>
    </lineage>
</organism>
<dbReference type="Proteomes" id="UP000002620">
    <property type="component" value="Chromosome"/>
</dbReference>
<dbReference type="KEGG" id="adg:Adeg_1640"/>
<feature type="transmembrane region" description="Helical" evidence="7">
    <location>
        <begin position="166"/>
        <end position="186"/>
    </location>
</feature>
<feature type="transmembrane region" description="Helical" evidence="7">
    <location>
        <begin position="134"/>
        <end position="154"/>
    </location>
</feature>
<dbReference type="AlphaFoldDB" id="C9R8V5"/>
<name>C9R8V5_AMMDK</name>
<keyword evidence="3 7" id="KW-0812">Transmembrane</keyword>
<evidence type="ECO:0000256" key="7">
    <source>
        <dbReference type="SAM" id="Phobius"/>
    </source>
</evidence>
<evidence type="ECO:0000259" key="8">
    <source>
        <dbReference type="Pfam" id="PF01618"/>
    </source>
</evidence>
<feature type="transmembrane region" description="Helical" evidence="7">
    <location>
        <begin position="20"/>
        <end position="44"/>
    </location>
</feature>
<evidence type="ECO:0000256" key="1">
    <source>
        <dbReference type="ARBA" id="ARBA00004651"/>
    </source>
</evidence>
<keyword evidence="4 7" id="KW-1133">Transmembrane helix</keyword>
<dbReference type="GO" id="GO:0017038">
    <property type="term" value="P:protein import"/>
    <property type="evidence" value="ECO:0007669"/>
    <property type="project" value="TreeGrafter"/>
</dbReference>